<feature type="transmembrane region" description="Helical" evidence="6">
    <location>
        <begin position="341"/>
        <end position="361"/>
    </location>
</feature>
<dbReference type="PANTHER" id="PTHR43791:SF36">
    <property type="entry name" value="TRANSPORTER, PUTATIVE (AFU_ORTHOLOGUE AFUA_6G08340)-RELATED"/>
    <property type="match status" value="1"/>
</dbReference>
<dbReference type="Gene3D" id="1.20.1250.20">
    <property type="entry name" value="MFS general substrate transporter like domains"/>
    <property type="match status" value="1"/>
</dbReference>
<evidence type="ECO:0000313" key="7">
    <source>
        <dbReference type="EMBL" id="ORE05468.1"/>
    </source>
</evidence>
<proteinExistence type="predicted"/>
<keyword evidence="2" id="KW-0813">Transport</keyword>
<keyword evidence="4 6" id="KW-1133">Transmembrane helix</keyword>
<evidence type="ECO:0000256" key="5">
    <source>
        <dbReference type="ARBA" id="ARBA00023136"/>
    </source>
</evidence>
<dbReference type="EMBL" id="KV921944">
    <property type="protein sequence ID" value="ORE05468.1"/>
    <property type="molecule type" value="Genomic_DNA"/>
</dbReference>
<dbReference type="PANTHER" id="PTHR43791">
    <property type="entry name" value="PERMEASE-RELATED"/>
    <property type="match status" value="1"/>
</dbReference>
<dbReference type="SUPFAM" id="SSF103473">
    <property type="entry name" value="MFS general substrate transporter"/>
    <property type="match status" value="1"/>
</dbReference>
<evidence type="ECO:0000256" key="4">
    <source>
        <dbReference type="ARBA" id="ARBA00022989"/>
    </source>
</evidence>
<dbReference type="InterPro" id="IPR036259">
    <property type="entry name" value="MFS_trans_sf"/>
</dbReference>
<sequence>MDKEKQAVLIIDEAKSDNQKFVNTPEEKAFVRKLNWKVLPLIFFIIMIQFCDKSALSVAAVLGIFDDTHITEDQFSWVGSIFYLGYLICQVSPLNNYFIQRLPIARYFGSVLVLWGIVMTMTSFCHDFSQLAACRFLLGFFEGVSYPCVYILLNTLYRRSEQSFCWGFIGIGTGMGTVIGVVIAYGIAHMEGIAGMHAWRWGYIVFGIATVVIGVITFFFLIDDTHHRFLHLSEIELEIVEERTRDNCVVRNTTIKKEQMWEALREPRLYLLFFANMLICLENGGLVTYSTLLVEGLGFSMKPNFYTKKFTSVILQIPNGVAAAVFAMGAVVIAKWRQQNIITAIAMSLTSMIGCILIIVIPGTAKLVGFYLTWAMTGVMALLQTIVSNNVSGYTKRVFYNGVSMVGMTIGNFAGPLAMMGNQGPQKTGALIGYAVANIVLIFCLGIVYVLMKRENEDRIRRPAEAKVDVYLDLTDRQDRNILYKL</sequence>
<dbReference type="OrthoDB" id="6730379at2759"/>
<evidence type="ECO:0000256" key="2">
    <source>
        <dbReference type="ARBA" id="ARBA00022448"/>
    </source>
</evidence>
<accession>A0A1X0R0K2</accession>
<dbReference type="GO" id="GO:0022857">
    <property type="term" value="F:transmembrane transporter activity"/>
    <property type="evidence" value="ECO:0007669"/>
    <property type="project" value="InterPro"/>
</dbReference>
<protein>
    <submittedName>
        <fullName evidence="7">MFS general substrate transporter</fullName>
    </submittedName>
</protein>
<dbReference type="AlphaFoldDB" id="A0A1X0R0K2"/>
<dbReference type="Pfam" id="PF07690">
    <property type="entry name" value="MFS_1"/>
    <property type="match status" value="1"/>
</dbReference>
<feature type="transmembrane region" description="Helical" evidence="6">
    <location>
        <begin position="313"/>
        <end position="334"/>
    </location>
</feature>
<keyword evidence="5 6" id="KW-0472">Membrane</keyword>
<evidence type="ECO:0000256" key="6">
    <source>
        <dbReference type="SAM" id="Phobius"/>
    </source>
</evidence>
<keyword evidence="3 6" id="KW-0812">Transmembrane</keyword>
<feature type="transmembrane region" description="Helical" evidence="6">
    <location>
        <begin position="269"/>
        <end position="293"/>
    </location>
</feature>
<feature type="transmembrane region" description="Helical" evidence="6">
    <location>
        <begin position="77"/>
        <end position="97"/>
    </location>
</feature>
<feature type="transmembrane region" description="Helical" evidence="6">
    <location>
        <begin position="200"/>
        <end position="222"/>
    </location>
</feature>
<name>A0A1X0R0K2_RHIZD</name>
<dbReference type="VEuPathDB" id="FungiDB:BCV72DRAFT_336583"/>
<feature type="transmembrane region" description="Helical" evidence="6">
    <location>
        <begin position="164"/>
        <end position="188"/>
    </location>
</feature>
<organism evidence="7">
    <name type="scientific">Rhizopus microsporus var. microsporus</name>
    <dbReference type="NCBI Taxonomy" id="86635"/>
    <lineage>
        <taxon>Eukaryota</taxon>
        <taxon>Fungi</taxon>
        <taxon>Fungi incertae sedis</taxon>
        <taxon>Mucoromycota</taxon>
        <taxon>Mucoromycotina</taxon>
        <taxon>Mucoromycetes</taxon>
        <taxon>Mucorales</taxon>
        <taxon>Mucorineae</taxon>
        <taxon>Rhizopodaceae</taxon>
        <taxon>Rhizopus</taxon>
    </lineage>
</organism>
<gene>
    <name evidence="7" type="ORF">BCV72DRAFT_336583</name>
</gene>
<evidence type="ECO:0000256" key="1">
    <source>
        <dbReference type="ARBA" id="ARBA00004141"/>
    </source>
</evidence>
<feature type="transmembrane region" description="Helical" evidence="6">
    <location>
        <begin position="38"/>
        <end position="65"/>
    </location>
</feature>
<dbReference type="InterPro" id="IPR011701">
    <property type="entry name" value="MFS"/>
</dbReference>
<dbReference type="GO" id="GO:0016020">
    <property type="term" value="C:membrane"/>
    <property type="evidence" value="ECO:0007669"/>
    <property type="project" value="UniProtKB-SubCell"/>
</dbReference>
<dbReference type="Proteomes" id="UP000242414">
    <property type="component" value="Unassembled WGS sequence"/>
</dbReference>
<reference evidence="7" key="1">
    <citation type="journal article" date="2016" name="Proc. Natl. Acad. Sci. U.S.A.">
        <title>Lipid metabolic changes in an early divergent fungus govern the establishment of a mutualistic symbiosis with endobacteria.</title>
        <authorList>
            <person name="Lastovetsky O.A."/>
            <person name="Gaspar M.L."/>
            <person name="Mondo S.J."/>
            <person name="LaButti K.M."/>
            <person name="Sandor L."/>
            <person name="Grigoriev I.V."/>
            <person name="Henry S.A."/>
            <person name="Pawlowska T.E."/>
        </authorList>
    </citation>
    <scope>NUCLEOTIDE SEQUENCE [LARGE SCALE GENOMIC DNA]</scope>
    <source>
        <strain evidence="7">ATCC 52814</strain>
    </source>
</reference>
<feature type="transmembrane region" description="Helical" evidence="6">
    <location>
        <begin position="104"/>
        <end position="124"/>
    </location>
</feature>
<feature type="transmembrane region" description="Helical" evidence="6">
    <location>
        <begin position="398"/>
        <end position="419"/>
    </location>
</feature>
<comment type="subcellular location">
    <subcellularLocation>
        <location evidence="1">Membrane</location>
        <topology evidence="1">Multi-pass membrane protein</topology>
    </subcellularLocation>
</comment>
<feature type="transmembrane region" description="Helical" evidence="6">
    <location>
        <begin position="136"/>
        <end position="157"/>
    </location>
</feature>
<evidence type="ECO:0000256" key="3">
    <source>
        <dbReference type="ARBA" id="ARBA00022692"/>
    </source>
</evidence>
<feature type="transmembrane region" description="Helical" evidence="6">
    <location>
        <begin position="367"/>
        <end position="386"/>
    </location>
</feature>
<feature type="transmembrane region" description="Helical" evidence="6">
    <location>
        <begin position="431"/>
        <end position="452"/>
    </location>
</feature>